<name>X1IBS9_9ZZZZ</name>
<organism evidence="1">
    <name type="scientific">marine sediment metagenome</name>
    <dbReference type="NCBI Taxonomy" id="412755"/>
    <lineage>
        <taxon>unclassified sequences</taxon>
        <taxon>metagenomes</taxon>
        <taxon>ecological metagenomes</taxon>
    </lineage>
</organism>
<sequence>MVRPFQDYCPGCGFDFTKPPEQVFAKLFENKLNTLFDDLVYFLRETKSIVKKLEEYEFESAIEKKIKVYI</sequence>
<protein>
    <submittedName>
        <fullName evidence="1">Uncharacterized protein</fullName>
    </submittedName>
</protein>
<gene>
    <name evidence="1" type="ORF">S03H2_60970</name>
</gene>
<dbReference type="AlphaFoldDB" id="X1IBS9"/>
<dbReference type="EMBL" id="BARU01039326">
    <property type="protein sequence ID" value="GAH79876.1"/>
    <property type="molecule type" value="Genomic_DNA"/>
</dbReference>
<reference evidence="1" key="1">
    <citation type="journal article" date="2014" name="Front. Microbiol.">
        <title>High frequency of phylogenetically diverse reductive dehalogenase-homologous genes in deep subseafloor sedimentary metagenomes.</title>
        <authorList>
            <person name="Kawai M."/>
            <person name="Futagami T."/>
            <person name="Toyoda A."/>
            <person name="Takaki Y."/>
            <person name="Nishi S."/>
            <person name="Hori S."/>
            <person name="Arai W."/>
            <person name="Tsubouchi T."/>
            <person name="Morono Y."/>
            <person name="Uchiyama I."/>
            <person name="Ito T."/>
            <person name="Fujiyama A."/>
            <person name="Inagaki F."/>
            <person name="Takami H."/>
        </authorList>
    </citation>
    <scope>NUCLEOTIDE SEQUENCE</scope>
    <source>
        <strain evidence="1">Expedition CK06-06</strain>
    </source>
</reference>
<evidence type="ECO:0000313" key="1">
    <source>
        <dbReference type="EMBL" id="GAH79876.1"/>
    </source>
</evidence>
<comment type="caution">
    <text evidence="1">The sequence shown here is derived from an EMBL/GenBank/DDBJ whole genome shotgun (WGS) entry which is preliminary data.</text>
</comment>
<accession>X1IBS9</accession>
<proteinExistence type="predicted"/>